<dbReference type="Gene3D" id="3.30.420.10">
    <property type="entry name" value="Ribonuclease H-like superfamily/Ribonuclease H"/>
    <property type="match status" value="1"/>
</dbReference>
<organism evidence="2 3">
    <name type="scientific">Thiobacillus denitrificans (strain ATCC 25259 / T1)</name>
    <dbReference type="NCBI Taxonomy" id="292415"/>
    <lineage>
        <taxon>Bacteria</taxon>
        <taxon>Pseudomonadati</taxon>
        <taxon>Pseudomonadota</taxon>
        <taxon>Betaproteobacteria</taxon>
        <taxon>Nitrosomonadales</taxon>
        <taxon>Thiobacillaceae</taxon>
        <taxon>Thiobacillus</taxon>
    </lineage>
</organism>
<keyword evidence="3" id="KW-1185">Reference proteome</keyword>
<dbReference type="eggNOG" id="COG3298">
    <property type="taxonomic scope" value="Bacteria"/>
</dbReference>
<dbReference type="SUPFAM" id="SSF53098">
    <property type="entry name" value="Ribonuclease H-like"/>
    <property type="match status" value="1"/>
</dbReference>
<dbReference type="CDD" id="cd05782">
    <property type="entry name" value="DNA_polB_like1_exo"/>
    <property type="match status" value="1"/>
</dbReference>
<dbReference type="GO" id="GO:0003676">
    <property type="term" value="F:nucleic acid binding"/>
    <property type="evidence" value="ECO:0007669"/>
    <property type="project" value="InterPro"/>
</dbReference>
<gene>
    <name evidence="2" type="ordered locus">Tbd_0971</name>
</gene>
<proteinExistence type="predicted"/>
<feature type="domain" description="Predicted 3'-5' exonuclease PolB-like" evidence="1">
    <location>
        <begin position="57"/>
        <end position="266"/>
    </location>
</feature>
<sequence length="267" mass="30240">MAAFAHRQPMHPTLVFDIETIPDLAGFAAVHGIDESALPQAELAEMALLARRQKTGSDFMPHHLHRIVAISCVLRSGDQLRVWSLGENDSGEAELIHRFYDGIERYTPQLVSWNGGGFDLPVLHYRSLSHGVAAPRYWDWGDDDKEFKWNNYLGRYHTRHLDLMDVLAMYQPRASAPLDQMAKLCGFPGKLGMDGSKVLETFQNGDIESIRNYCETDVMNTWLVYLRFQKIRGTLSEAAYLAEIALARATVEAHPAAHWREFLAAWA</sequence>
<name>Q3SK66_THIDA</name>
<reference evidence="2 3" key="1">
    <citation type="journal article" date="2006" name="J. Bacteriol.">
        <title>The genome sequence of the obligately chemolithoautotrophic, facultatively anaerobic bacterium Thiobacillus denitrificans.</title>
        <authorList>
            <person name="Beller H.R."/>
            <person name="Chain P.S."/>
            <person name="Letain T.E."/>
            <person name="Chakicherla A."/>
            <person name="Larimer F.W."/>
            <person name="Richardson P.M."/>
            <person name="Coleman M.A."/>
            <person name="Wood A.P."/>
            <person name="Kelly D.P."/>
        </authorList>
    </citation>
    <scope>NUCLEOTIDE SEQUENCE [LARGE SCALE GENOMIC DNA]</scope>
    <source>
        <strain evidence="2 3">ATCC 25259</strain>
    </source>
</reference>
<evidence type="ECO:0000313" key="2">
    <source>
        <dbReference type="EMBL" id="AAZ96924.1"/>
    </source>
</evidence>
<dbReference type="InterPro" id="IPR012337">
    <property type="entry name" value="RNaseH-like_sf"/>
</dbReference>
<accession>Q3SK66</accession>
<evidence type="ECO:0000259" key="1">
    <source>
        <dbReference type="Pfam" id="PF10108"/>
    </source>
</evidence>
<dbReference type="EMBL" id="CP000116">
    <property type="protein sequence ID" value="AAZ96924.1"/>
    <property type="molecule type" value="Genomic_DNA"/>
</dbReference>
<dbReference type="KEGG" id="tbd:Tbd_0971"/>
<dbReference type="Pfam" id="PF10108">
    <property type="entry name" value="DNA_pol_B_exo2"/>
    <property type="match status" value="1"/>
</dbReference>
<dbReference type="Proteomes" id="UP000008291">
    <property type="component" value="Chromosome"/>
</dbReference>
<evidence type="ECO:0000313" key="3">
    <source>
        <dbReference type="Proteomes" id="UP000008291"/>
    </source>
</evidence>
<dbReference type="STRING" id="292415.Tbd_0971"/>
<dbReference type="AlphaFoldDB" id="Q3SK66"/>
<dbReference type="InterPro" id="IPR036397">
    <property type="entry name" value="RNaseH_sf"/>
</dbReference>
<dbReference type="InterPro" id="IPR019288">
    <property type="entry name" value="3'-5'_exonuclease_PolB-like"/>
</dbReference>
<dbReference type="HOGENOM" id="CLU_069554_1_0_4"/>
<protein>
    <recommendedName>
        <fullName evidence="1">Predicted 3'-5' exonuclease PolB-like domain-containing protein</fullName>
    </recommendedName>
</protein>